<dbReference type="InParanoid" id="A0A7M7HP13"/>
<evidence type="ECO:0000256" key="7">
    <source>
        <dbReference type="ARBA" id="ARBA00023170"/>
    </source>
</evidence>
<reference evidence="13" key="2">
    <citation type="submission" date="2021-01" db="UniProtKB">
        <authorList>
            <consortium name="EnsemblMetazoa"/>
        </authorList>
    </citation>
    <scope>IDENTIFICATION</scope>
</reference>
<name>A0A7M7HP13_STRPU</name>
<feature type="region of interest" description="Disordered" evidence="10">
    <location>
        <begin position="410"/>
        <end position="437"/>
    </location>
</feature>
<feature type="transmembrane region" description="Helical" evidence="11">
    <location>
        <begin position="27"/>
        <end position="54"/>
    </location>
</feature>
<dbReference type="PRINTS" id="PR00237">
    <property type="entry name" value="GPCRRHODOPSN"/>
</dbReference>
<feature type="transmembrane region" description="Helical" evidence="11">
    <location>
        <begin position="102"/>
        <end position="125"/>
    </location>
</feature>
<evidence type="ECO:0000256" key="6">
    <source>
        <dbReference type="ARBA" id="ARBA00023136"/>
    </source>
</evidence>
<dbReference type="Pfam" id="PF00001">
    <property type="entry name" value="7tm_1"/>
    <property type="match status" value="1"/>
</dbReference>
<dbReference type="InterPro" id="IPR000276">
    <property type="entry name" value="GPCR_Rhodpsn"/>
</dbReference>
<dbReference type="Gene3D" id="1.20.1070.10">
    <property type="entry name" value="Rhodopsin 7-helix transmembrane proteins"/>
    <property type="match status" value="1"/>
</dbReference>
<evidence type="ECO:0000256" key="8">
    <source>
        <dbReference type="ARBA" id="ARBA00023224"/>
    </source>
</evidence>
<dbReference type="FunCoup" id="A0A7M7HP13">
    <property type="interactions" value="403"/>
</dbReference>
<dbReference type="KEGG" id="spu:755901"/>
<feature type="compositionally biased region" description="Polar residues" evidence="10">
    <location>
        <begin position="410"/>
        <end position="421"/>
    </location>
</feature>
<keyword evidence="5 9" id="KW-0297">G-protein coupled receptor</keyword>
<evidence type="ECO:0000256" key="3">
    <source>
        <dbReference type="ARBA" id="ARBA00022692"/>
    </source>
</evidence>
<feature type="transmembrane region" description="Helical" evidence="11">
    <location>
        <begin position="294"/>
        <end position="317"/>
    </location>
</feature>
<evidence type="ECO:0000256" key="11">
    <source>
        <dbReference type="SAM" id="Phobius"/>
    </source>
</evidence>
<evidence type="ECO:0000256" key="9">
    <source>
        <dbReference type="RuleBase" id="RU000688"/>
    </source>
</evidence>
<comment type="similarity">
    <text evidence="9">Belongs to the G-protein coupled receptor 1 family.</text>
</comment>
<evidence type="ECO:0000313" key="13">
    <source>
        <dbReference type="EnsemblMetazoa" id="XP_011677594"/>
    </source>
</evidence>
<sequence>MANSTVVMTSLVDNGSTHVALASNTQFIVISVCYIIICIFGIVGNSMVIAAVALCRKLQTATNVFVVSLAITDLLSCLTLPFQVAMFLSRDDSTRLPDGLCAFIGAISIICLVGSILTLALIAFNRCFLITQPRKRYSWLYTTRKLFTMTAIAWLYPTIVLVLPQAVGIGKLGYSPAYRACLWDDTDDLAFVSDILVAITFLFTFAIILFCYIKIWIYIRRHVRRLRNHSTSKLPPSEPSNLDDLSSTQEHHTDTSAGPSQTHSHAHANGGKVETKKRTKKVVSTREIEITKNLFYVICAFFLCIIPYTITLILPPGPILDLLVLYASIPLVFNGCVNPIIYAYKHPTMKVVFRYIIRCQIGSIPKPSKCLRRAMSLHQHSEGRGEGAVRTLNVRDGHPSFCSLKKDSFVRQNSNNPSRSFGSARKESPDRQSSQNN</sequence>
<feature type="transmembrane region" description="Helical" evidence="11">
    <location>
        <begin position="195"/>
        <end position="219"/>
    </location>
</feature>
<comment type="subcellular location">
    <subcellularLocation>
        <location evidence="1">Cell membrane</location>
        <topology evidence="1">Multi-pass membrane protein</topology>
    </subcellularLocation>
</comment>
<dbReference type="Proteomes" id="UP000007110">
    <property type="component" value="Unassembled WGS sequence"/>
</dbReference>
<dbReference type="SUPFAM" id="SSF81321">
    <property type="entry name" value="Family A G protein-coupled receptor-like"/>
    <property type="match status" value="1"/>
</dbReference>
<keyword evidence="14" id="KW-1185">Reference proteome</keyword>
<dbReference type="FunFam" id="1.20.1070.10:FF:000340">
    <property type="entry name" value="Uncharacterized protein"/>
    <property type="match status" value="1"/>
</dbReference>
<dbReference type="PANTHER" id="PTHR24228:SF72">
    <property type="entry name" value="G-PROTEIN COUPLED RECEPTORS FAMILY 1 PROFILE DOMAIN-CONTAINING PROTEIN"/>
    <property type="match status" value="1"/>
</dbReference>
<evidence type="ECO:0000256" key="1">
    <source>
        <dbReference type="ARBA" id="ARBA00004651"/>
    </source>
</evidence>
<reference evidence="14" key="1">
    <citation type="submission" date="2015-02" db="EMBL/GenBank/DDBJ databases">
        <title>Genome sequencing for Strongylocentrotus purpuratus.</title>
        <authorList>
            <person name="Murali S."/>
            <person name="Liu Y."/>
            <person name="Vee V."/>
            <person name="English A."/>
            <person name="Wang M."/>
            <person name="Skinner E."/>
            <person name="Han Y."/>
            <person name="Muzny D.M."/>
            <person name="Worley K.C."/>
            <person name="Gibbs R.A."/>
        </authorList>
    </citation>
    <scope>NUCLEOTIDE SEQUENCE</scope>
</reference>
<feature type="domain" description="G-protein coupled receptors family 1 profile" evidence="12">
    <location>
        <begin position="44"/>
        <end position="342"/>
    </location>
</feature>
<dbReference type="PROSITE" id="PS00237">
    <property type="entry name" value="G_PROTEIN_RECEP_F1_1"/>
    <property type="match status" value="1"/>
</dbReference>
<keyword evidence="7 9" id="KW-0675">Receptor</keyword>
<keyword evidence="2" id="KW-1003">Cell membrane</keyword>
<dbReference type="InterPro" id="IPR017452">
    <property type="entry name" value="GPCR_Rhodpsn_7TM"/>
</dbReference>
<dbReference type="SMART" id="SM01381">
    <property type="entry name" value="7TM_GPCR_Srsx"/>
    <property type="match status" value="1"/>
</dbReference>
<dbReference type="GO" id="GO:0007186">
    <property type="term" value="P:G protein-coupled receptor signaling pathway"/>
    <property type="evidence" value="ECO:0000318"/>
    <property type="project" value="GO_Central"/>
</dbReference>
<accession>A0A7M7HP13</accession>
<protein>
    <recommendedName>
        <fullName evidence="12">G-protein coupled receptors family 1 profile domain-containing protein</fullName>
    </recommendedName>
</protein>
<dbReference type="RefSeq" id="XP_011677594.2">
    <property type="nucleotide sequence ID" value="XM_011679292.2"/>
</dbReference>
<organism evidence="13 14">
    <name type="scientific">Strongylocentrotus purpuratus</name>
    <name type="common">Purple sea urchin</name>
    <dbReference type="NCBI Taxonomy" id="7668"/>
    <lineage>
        <taxon>Eukaryota</taxon>
        <taxon>Metazoa</taxon>
        <taxon>Echinodermata</taxon>
        <taxon>Eleutherozoa</taxon>
        <taxon>Echinozoa</taxon>
        <taxon>Echinoidea</taxon>
        <taxon>Euechinoidea</taxon>
        <taxon>Echinacea</taxon>
        <taxon>Camarodonta</taxon>
        <taxon>Echinidea</taxon>
        <taxon>Strongylocentrotidae</taxon>
        <taxon>Strongylocentrotus</taxon>
    </lineage>
</organism>
<dbReference type="AlphaFoldDB" id="A0A7M7HP13"/>
<dbReference type="GO" id="GO:0005886">
    <property type="term" value="C:plasma membrane"/>
    <property type="evidence" value="ECO:0007669"/>
    <property type="project" value="UniProtKB-SubCell"/>
</dbReference>
<proteinExistence type="inferred from homology"/>
<dbReference type="GO" id="GO:0004930">
    <property type="term" value="F:G protein-coupled receptor activity"/>
    <property type="evidence" value="ECO:0007669"/>
    <property type="project" value="UniProtKB-KW"/>
</dbReference>
<feature type="compositionally biased region" description="Polar residues" evidence="10">
    <location>
        <begin position="231"/>
        <end position="248"/>
    </location>
</feature>
<dbReference type="PROSITE" id="PS50262">
    <property type="entry name" value="G_PROTEIN_RECEP_F1_2"/>
    <property type="match status" value="1"/>
</dbReference>
<dbReference type="PANTHER" id="PTHR24228">
    <property type="entry name" value="B2 BRADYKININ RECEPTOR/ANGIOTENSIN II RECEPTOR"/>
    <property type="match status" value="1"/>
</dbReference>
<keyword evidence="6 11" id="KW-0472">Membrane</keyword>
<keyword evidence="8 9" id="KW-0807">Transducer</keyword>
<evidence type="ECO:0000259" key="12">
    <source>
        <dbReference type="PROSITE" id="PS50262"/>
    </source>
</evidence>
<evidence type="ECO:0000256" key="4">
    <source>
        <dbReference type="ARBA" id="ARBA00022989"/>
    </source>
</evidence>
<feature type="transmembrane region" description="Helical" evidence="11">
    <location>
        <begin position="146"/>
        <end position="167"/>
    </location>
</feature>
<evidence type="ECO:0000256" key="10">
    <source>
        <dbReference type="SAM" id="MobiDB-lite"/>
    </source>
</evidence>
<dbReference type="GeneID" id="755901"/>
<dbReference type="EnsemblMetazoa" id="XM_011679292">
    <property type="protein sequence ID" value="XP_011677594"/>
    <property type="gene ID" value="LOC755901"/>
</dbReference>
<dbReference type="CDD" id="cd00637">
    <property type="entry name" value="7tm_classA_rhodopsin-like"/>
    <property type="match status" value="1"/>
</dbReference>
<dbReference type="OMA" id="QICHVEW"/>
<evidence type="ECO:0000256" key="5">
    <source>
        <dbReference type="ARBA" id="ARBA00023040"/>
    </source>
</evidence>
<evidence type="ECO:0000313" key="14">
    <source>
        <dbReference type="Proteomes" id="UP000007110"/>
    </source>
</evidence>
<feature type="transmembrane region" description="Helical" evidence="11">
    <location>
        <begin position="61"/>
        <end position="82"/>
    </location>
</feature>
<dbReference type="OrthoDB" id="10044919at2759"/>
<keyword evidence="4 11" id="KW-1133">Transmembrane helix</keyword>
<feature type="region of interest" description="Disordered" evidence="10">
    <location>
        <begin position="230"/>
        <end position="278"/>
    </location>
</feature>
<evidence type="ECO:0000256" key="2">
    <source>
        <dbReference type="ARBA" id="ARBA00022475"/>
    </source>
</evidence>
<feature type="transmembrane region" description="Helical" evidence="11">
    <location>
        <begin position="323"/>
        <end position="344"/>
    </location>
</feature>
<keyword evidence="3 9" id="KW-0812">Transmembrane</keyword>